<keyword evidence="5 10" id="KW-0812">Transmembrane</keyword>
<comment type="similarity">
    <text evidence="10 11">Belongs to the TonB-dependent receptor family.</text>
</comment>
<dbReference type="KEGG" id="cbae:COR50_20015"/>
<dbReference type="NCBIfam" id="TIGR04056">
    <property type="entry name" value="OMP_RagA_SusC"/>
    <property type="match status" value="1"/>
</dbReference>
<evidence type="ECO:0000256" key="4">
    <source>
        <dbReference type="ARBA" id="ARBA00022496"/>
    </source>
</evidence>
<keyword evidence="8 10" id="KW-0472">Membrane</keyword>
<dbReference type="InterPro" id="IPR037066">
    <property type="entry name" value="Plug_dom_sf"/>
</dbReference>
<evidence type="ECO:0000256" key="5">
    <source>
        <dbReference type="ARBA" id="ARBA00022692"/>
    </source>
</evidence>
<reference evidence="13 14" key="1">
    <citation type="submission" date="2017-10" db="EMBL/GenBank/DDBJ databases">
        <title>Paenichitinophaga pekingensis gen. nov., sp. nov., isolated from activated sludge.</title>
        <authorList>
            <person name="Jin D."/>
            <person name="Kong X."/>
            <person name="Deng Y."/>
            <person name="Bai Z."/>
        </authorList>
    </citation>
    <scope>NUCLEOTIDE SEQUENCE [LARGE SCALE GENOMIC DNA]</scope>
    <source>
        <strain evidence="13 14">13</strain>
    </source>
</reference>
<evidence type="ECO:0000313" key="14">
    <source>
        <dbReference type="Proteomes" id="UP000220133"/>
    </source>
</evidence>
<dbReference type="InterPro" id="IPR023996">
    <property type="entry name" value="TonB-dep_OMP_SusC/RagA"/>
</dbReference>
<keyword evidence="7 11" id="KW-0798">TonB box</keyword>
<dbReference type="SUPFAM" id="SSF49464">
    <property type="entry name" value="Carboxypeptidase regulatory domain-like"/>
    <property type="match status" value="1"/>
</dbReference>
<dbReference type="PROSITE" id="PS52016">
    <property type="entry name" value="TONB_DEPENDENT_REC_3"/>
    <property type="match status" value="1"/>
</dbReference>
<dbReference type="InterPro" id="IPR000531">
    <property type="entry name" value="Beta-barrel_TonB"/>
</dbReference>
<dbReference type="RefSeq" id="WP_098195643.1">
    <property type="nucleotide sequence ID" value="NZ_CP023777.1"/>
</dbReference>
<proteinExistence type="inferred from homology"/>
<comment type="subcellular location">
    <subcellularLocation>
        <location evidence="1 10">Cell outer membrane</location>
        <topology evidence="1 10">Multi-pass membrane protein</topology>
    </subcellularLocation>
</comment>
<evidence type="ECO:0000256" key="6">
    <source>
        <dbReference type="ARBA" id="ARBA00023004"/>
    </source>
</evidence>
<evidence type="ECO:0000313" key="13">
    <source>
        <dbReference type="EMBL" id="ATL49275.1"/>
    </source>
</evidence>
<keyword evidence="9 10" id="KW-0998">Cell outer membrane</keyword>
<dbReference type="NCBIfam" id="TIGR04057">
    <property type="entry name" value="SusC_RagA_signa"/>
    <property type="match status" value="1"/>
</dbReference>
<dbReference type="Pfam" id="PF13715">
    <property type="entry name" value="CarbopepD_reg_2"/>
    <property type="match status" value="1"/>
</dbReference>
<evidence type="ECO:0000256" key="11">
    <source>
        <dbReference type="RuleBase" id="RU003357"/>
    </source>
</evidence>
<dbReference type="AlphaFoldDB" id="A0A291QZB6"/>
<dbReference type="Pfam" id="PF00593">
    <property type="entry name" value="TonB_dep_Rec_b-barrel"/>
    <property type="match status" value="1"/>
</dbReference>
<dbReference type="SUPFAM" id="SSF56935">
    <property type="entry name" value="Porins"/>
    <property type="match status" value="1"/>
</dbReference>
<dbReference type="EMBL" id="CP023777">
    <property type="protein sequence ID" value="ATL49275.1"/>
    <property type="molecule type" value="Genomic_DNA"/>
</dbReference>
<dbReference type="Gene3D" id="2.40.170.20">
    <property type="entry name" value="TonB-dependent receptor, beta-barrel domain"/>
    <property type="match status" value="1"/>
</dbReference>
<dbReference type="Gene3D" id="2.170.130.10">
    <property type="entry name" value="TonB-dependent receptor, plug domain"/>
    <property type="match status" value="1"/>
</dbReference>
<dbReference type="InterPro" id="IPR011662">
    <property type="entry name" value="Secretin/TonB_short_N"/>
</dbReference>
<keyword evidence="4" id="KW-0410">Iron transport</keyword>
<dbReference type="Pfam" id="PF07715">
    <property type="entry name" value="Plug"/>
    <property type="match status" value="1"/>
</dbReference>
<evidence type="ECO:0000256" key="9">
    <source>
        <dbReference type="ARBA" id="ARBA00023237"/>
    </source>
</evidence>
<gene>
    <name evidence="13" type="ORF">COR50_20015</name>
</gene>
<accession>A0A291QZB6</accession>
<dbReference type="InterPro" id="IPR023997">
    <property type="entry name" value="TonB-dep_OMP_SusC/RagA_CS"/>
</dbReference>
<evidence type="ECO:0000259" key="12">
    <source>
        <dbReference type="SMART" id="SM00965"/>
    </source>
</evidence>
<dbReference type="GO" id="GO:0009279">
    <property type="term" value="C:cell outer membrane"/>
    <property type="evidence" value="ECO:0007669"/>
    <property type="project" value="UniProtKB-SubCell"/>
</dbReference>
<protein>
    <submittedName>
        <fullName evidence="13">SusC/RagA family TonB-linked outer membrane protein</fullName>
    </submittedName>
</protein>
<dbReference type="Proteomes" id="UP000220133">
    <property type="component" value="Chromosome"/>
</dbReference>
<dbReference type="SMART" id="SM00965">
    <property type="entry name" value="STN"/>
    <property type="match status" value="1"/>
</dbReference>
<sequence length="1199" mass="132481">MKFRAYFSPIYHWARGIFRLLTAKTKVIMPAFRPRFFIKFATAILLIFSVSAHAALLGQKITITKRNAPLKEILKEIEKQSGYSFFFSDKDIRMGHNVSLAVKNGDLRDVLNQCFEGQTLTYEIVNNTVVVKQRANASPEMMPSSAAARIKVSGKVVDETGQALPGATVVVKGSNVATVTDENGNYSIDCKPTDILVVSFIGYKTAEAAVEGKNTLNVILKLNVNQLQEQVITAYGSVKKDLYTGAAAQVNRDFFDKRPLNSIANALVGAAPGIQTTLSGGAPNSGAAIRLRGFGSISASSSPLYVVDGVPYDGSISSLDPADIENISVLKDATSAALYGSRGANGVIVITTRKGNKYKPTLSFTANYGVVRRGLPEYDRVNAFQYVPLMWESYRNSMVYGDDPIPLEDASKIASGLYPRFTSGANAGKQNYNGTAYSDISQLLGMNPFNVPGDQLVDENGMMNPNARLLYPEDLNWSDAAENGGRSRQNYQLAYSGGSDKSTYYGSFGYTDMKGYLISSNMKRFNGRVNLDVTPTTWFKTGLNVAGTYVKENEDNSSSNTGYVNPFYFSRYIAPIYPVHAHNDDGTYVLDVNGKPAYDLGEDRPFATGRNAVYENLLNARIQNRTFLSGRTFGEVTFAPFLKLRTNFSADIQSNFQQNYDNKIIGDGSPAGRSTRYSDRTLSYTFNQLLYFDKKWNKHGVSAMAGHENYSLTYNYLSGNKQGQIVDGISELPNFSTINSTTSYQDSKAIESYLGKVSYDYDGKYIVTGSIRRDGNSKFSPDVRWATFWSLGGAWNIHREEFFNANFVDYLRLRASYGKIGNDGGISYYAYQSFYNLGRNNATEPGFVQGTLGNNQLTWESNNSFDLGVEFSFFKGRLSGLVDYFDRKTSGLIFDVPQPLSNGGTTSGEFSISQNVGNMYNRGVELQLTGEVVKTNDINYSITLNATTFKNEITKMPVGQEKIINGTKQLSAGHSIYDYYLRHYYGVDPDNGDALYIAETYDPDDPGTTKIITNKNGGQDTVTSSVSNAKLMYVGESSIPKVYGSMQHQVSYKGLTLSVLLTYQLGGKVYDGSYASLMHAGTYGTIFSTDILKRWQKPGDITDVPRLDNKRISDFSAASDRWLTKASFMNINNITLSYDLPARWLSRINATRASIYVSGENLHMFSARKGMNVNGEFSGTTSNSYTYNRIMTMGVNLNF</sequence>
<keyword evidence="4" id="KW-0406">Ion transport</keyword>
<dbReference type="GO" id="GO:0006826">
    <property type="term" value="P:iron ion transport"/>
    <property type="evidence" value="ECO:0007669"/>
    <property type="project" value="UniProtKB-KW"/>
</dbReference>
<dbReference type="InterPro" id="IPR008969">
    <property type="entry name" value="CarboxyPept-like_regulatory"/>
</dbReference>
<evidence type="ECO:0000256" key="3">
    <source>
        <dbReference type="ARBA" id="ARBA00022452"/>
    </source>
</evidence>
<dbReference type="InterPro" id="IPR012910">
    <property type="entry name" value="Plug_dom"/>
</dbReference>
<keyword evidence="2 10" id="KW-0813">Transport</keyword>
<organism evidence="13 14">
    <name type="scientific">Chitinophaga caeni</name>
    <dbReference type="NCBI Taxonomy" id="2029983"/>
    <lineage>
        <taxon>Bacteria</taxon>
        <taxon>Pseudomonadati</taxon>
        <taxon>Bacteroidota</taxon>
        <taxon>Chitinophagia</taxon>
        <taxon>Chitinophagales</taxon>
        <taxon>Chitinophagaceae</taxon>
        <taxon>Chitinophaga</taxon>
    </lineage>
</organism>
<feature type="domain" description="Secretin/TonB short N-terminal" evidence="12">
    <location>
        <begin position="83"/>
        <end position="134"/>
    </location>
</feature>
<evidence type="ECO:0000256" key="2">
    <source>
        <dbReference type="ARBA" id="ARBA00022448"/>
    </source>
</evidence>
<keyword evidence="3 10" id="KW-1134">Transmembrane beta strand</keyword>
<dbReference type="InterPro" id="IPR039426">
    <property type="entry name" value="TonB-dep_rcpt-like"/>
</dbReference>
<dbReference type="InterPro" id="IPR036942">
    <property type="entry name" value="Beta-barrel_TonB_sf"/>
</dbReference>
<evidence type="ECO:0000256" key="1">
    <source>
        <dbReference type="ARBA" id="ARBA00004571"/>
    </source>
</evidence>
<keyword evidence="6" id="KW-0408">Iron</keyword>
<keyword evidence="14" id="KW-1185">Reference proteome</keyword>
<dbReference type="Gene3D" id="2.60.40.1120">
    <property type="entry name" value="Carboxypeptidase-like, regulatory domain"/>
    <property type="match status" value="1"/>
</dbReference>
<evidence type="ECO:0000256" key="8">
    <source>
        <dbReference type="ARBA" id="ARBA00023136"/>
    </source>
</evidence>
<dbReference type="OrthoDB" id="9768177at2"/>
<name>A0A291QZB6_9BACT</name>
<evidence type="ECO:0000256" key="7">
    <source>
        <dbReference type="ARBA" id="ARBA00023077"/>
    </source>
</evidence>
<dbReference type="Pfam" id="PF07660">
    <property type="entry name" value="STN"/>
    <property type="match status" value="1"/>
</dbReference>
<evidence type="ECO:0000256" key="10">
    <source>
        <dbReference type="PROSITE-ProRule" id="PRU01360"/>
    </source>
</evidence>